<dbReference type="SUPFAM" id="SSF56112">
    <property type="entry name" value="Protein kinase-like (PK-like)"/>
    <property type="match status" value="1"/>
</dbReference>
<dbReference type="PANTHER" id="PTHR45707:SF71">
    <property type="entry name" value="PROTEIN KINASE DOMAIN-CONTAINING PROTEIN"/>
    <property type="match status" value="1"/>
</dbReference>
<feature type="domain" description="Protein kinase" evidence="1">
    <location>
        <begin position="29"/>
        <end position="256"/>
    </location>
</feature>
<dbReference type="Gene3D" id="3.30.200.20">
    <property type="entry name" value="Phosphorylase Kinase, domain 1"/>
    <property type="match status" value="1"/>
</dbReference>
<evidence type="ECO:0000313" key="3">
    <source>
        <dbReference type="Proteomes" id="UP000823388"/>
    </source>
</evidence>
<dbReference type="Gene3D" id="1.10.510.10">
    <property type="entry name" value="Transferase(Phosphotransferase) domain 1"/>
    <property type="match status" value="1"/>
</dbReference>
<organism evidence="2 3">
    <name type="scientific">Panicum virgatum</name>
    <name type="common">Blackwell switchgrass</name>
    <dbReference type="NCBI Taxonomy" id="38727"/>
    <lineage>
        <taxon>Eukaryota</taxon>
        <taxon>Viridiplantae</taxon>
        <taxon>Streptophyta</taxon>
        <taxon>Embryophyta</taxon>
        <taxon>Tracheophyta</taxon>
        <taxon>Spermatophyta</taxon>
        <taxon>Magnoliopsida</taxon>
        <taxon>Liliopsida</taxon>
        <taxon>Poales</taxon>
        <taxon>Poaceae</taxon>
        <taxon>PACMAD clade</taxon>
        <taxon>Panicoideae</taxon>
        <taxon>Panicodae</taxon>
        <taxon>Paniceae</taxon>
        <taxon>Panicinae</taxon>
        <taxon>Panicum</taxon>
        <taxon>Panicum sect. Hiantes</taxon>
    </lineage>
</organism>
<dbReference type="AlphaFoldDB" id="A0A8T0RTK7"/>
<reference evidence="2" key="1">
    <citation type="submission" date="2020-05" db="EMBL/GenBank/DDBJ databases">
        <title>WGS assembly of Panicum virgatum.</title>
        <authorList>
            <person name="Lovell J.T."/>
            <person name="Jenkins J."/>
            <person name="Shu S."/>
            <person name="Juenger T.E."/>
            <person name="Schmutz J."/>
        </authorList>
    </citation>
    <scope>NUCLEOTIDE SEQUENCE</scope>
    <source>
        <strain evidence="2">AP13</strain>
    </source>
</reference>
<sequence>MEMENGLQHQTSTPKKMKLGYLRRSTEQFSDTLLIDRGGSDLEQMKQGKKDNEELVAAKKLDNIAVRGMDDKQFLNEFIHVMDISHPNIVRLEGYCYHVDGEVIKHEGNQVLVDNLICSEYMPNGNLEKYLSKEKSGVLDWNERYKIIVGICKVHAHILPLDLKPANVLLDNDMTPKIADFGQSRLFGEGQTHTANVALILSCSGYMAPEYIHRGKFTKGTYIYSLGVMIMEIVAGGKKYPEDDPLQFNEAVRLHN</sequence>
<dbReference type="Pfam" id="PF00069">
    <property type="entry name" value="Pkinase"/>
    <property type="match status" value="1"/>
</dbReference>
<dbReference type="InterPro" id="IPR011009">
    <property type="entry name" value="Kinase-like_dom_sf"/>
</dbReference>
<proteinExistence type="predicted"/>
<dbReference type="SMART" id="SM00220">
    <property type="entry name" value="S_TKc"/>
    <property type="match status" value="1"/>
</dbReference>
<evidence type="ECO:0000259" key="1">
    <source>
        <dbReference type="PROSITE" id="PS50011"/>
    </source>
</evidence>
<dbReference type="Proteomes" id="UP000823388">
    <property type="component" value="Chromosome 5N"/>
</dbReference>
<evidence type="ECO:0000313" key="2">
    <source>
        <dbReference type="EMBL" id="KAG2587883.1"/>
    </source>
</evidence>
<accession>A0A8T0RTK7</accession>
<dbReference type="EMBL" id="CM029046">
    <property type="protein sequence ID" value="KAG2587883.1"/>
    <property type="molecule type" value="Genomic_DNA"/>
</dbReference>
<dbReference type="GO" id="GO:0005524">
    <property type="term" value="F:ATP binding"/>
    <property type="evidence" value="ECO:0007669"/>
    <property type="project" value="InterPro"/>
</dbReference>
<name>A0A8T0RTK7_PANVG</name>
<dbReference type="GO" id="GO:0004672">
    <property type="term" value="F:protein kinase activity"/>
    <property type="evidence" value="ECO:0007669"/>
    <property type="project" value="InterPro"/>
</dbReference>
<dbReference type="PANTHER" id="PTHR45707">
    <property type="entry name" value="C2 CALCIUM/LIPID-BINDING PLANT PHOSPHORIBOSYLTRANSFERASE FAMILY PROTEIN"/>
    <property type="match status" value="1"/>
</dbReference>
<comment type="caution">
    <text evidence="2">The sequence shown here is derived from an EMBL/GenBank/DDBJ whole genome shotgun (WGS) entry which is preliminary data.</text>
</comment>
<keyword evidence="3" id="KW-1185">Reference proteome</keyword>
<protein>
    <recommendedName>
        <fullName evidence="1">Protein kinase domain-containing protein</fullName>
    </recommendedName>
</protein>
<dbReference type="PROSITE" id="PS50011">
    <property type="entry name" value="PROTEIN_KINASE_DOM"/>
    <property type="match status" value="1"/>
</dbReference>
<gene>
    <name evidence="2" type="ORF">PVAP13_5NG182500</name>
</gene>
<dbReference type="InterPro" id="IPR000719">
    <property type="entry name" value="Prot_kinase_dom"/>
</dbReference>